<evidence type="ECO:0008006" key="12">
    <source>
        <dbReference type="Google" id="ProtNLM"/>
    </source>
</evidence>
<dbReference type="Proteomes" id="UP000078046">
    <property type="component" value="Unassembled WGS sequence"/>
</dbReference>
<dbReference type="AlphaFoldDB" id="A0A177AXP1"/>
<proteinExistence type="inferred from homology"/>
<evidence type="ECO:0000256" key="3">
    <source>
        <dbReference type="ARBA" id="ARBA00022448"/>
    </source>
</evidence>
<gene>
    <name evidence="10" type="ORF">A3Q56_06106</name>
</gene>
<evidence type="ECO:0000256" key="9">
    <source>
        <dbReference type="SAM" id="Phobius"/>
    </source>
</evidence>
<keyword evidence="4 9" id="KW-0812">Transmembrane</keyword>
<reference evidence="10 11" key="1">
    <citation type="submission" date="2016-04" db="EMBL/GenBank/DDBJ databases">
        <title>The genome of Intoshia linei affirms orthonectids as highly simplified spiralians.</title>
        <authorList>
            <person name="Mikhailov K.V."/>
            <person name="Slusarev G.S."/>
            <person name="Nikitin M.A."/>
            <person name="Logacheva M.D."/>
            <person name="Penin A."/>
            <person name="Aleoshin V."/>
            <person name="Panchin Y.V."/>
        </authorList>
    </citation>
    <scope>NUCLEOTIDE SEQUENCE [LARGE SCALE GENOMIC DNA]</scope>
    <source>
        <strain evidence="10">Intl2013</strain>
        <tissue evidence="10">Whole animal</tissue>
    </source>
</reference>
<feature type="transmembrane region" description="Helical" evidence="9">
    <location>
        <begin position="108"/>
        <end position="124"/>
    </location>
</feature>
<dbReference type="GO" id="GO:0034067">
    <property type="term" value="P:protein localization to Golgi apparatus"/>
    <property type="evidence" value="ECO:0007669"/>
    <property type="project" value="TreeGrafter"/>
</dbReference>
<evidence type="ECO:0000256" key="6">
    <source>
        <dbReference type="ARBA" id="ARBA00022989"/>
    </source>
</evidence>
<comment type="caution">
    <text evidence="10">The sequence shown here is derived from an EMBL/GenBank/DDBJ whole genome shotgun (WGS) entry which is preliminary data.</text>
</comment>
<evidence type="ECO:0000256" key="4">
    <source>
        <dbReference type="ARBA" id="ARBA00022692"/>
    </source>
</evidence>
<evidence type="ECO:0000256" key="1">
    <source>
        <dbReference type="ARBA" id="ARBA00004653"/>
    </source>
</evidence>
<keyword evidence="7" id="KW-0333">Golgi apparatus</keyword>
<dbReference type="GO" id="GO:0000139">
    <property type="term" value="C:Golgi membrane"/>
    <property type="evidence" value="ECO:0007669"/>
    <property type="project" value="UniProtKB-SubCell"/>
</dbReference>
<feature type="transmembrane region" description="Helical" evidence="9">
    <location>
        <begin position="50"/>
        <end position="80"/>
    </location>
</feature>
<dbReference type="GO" id="GO:0005829">
    <property type="term" value="C:cytosol"/>
    <property type="evidence" value="ECO:0007669"/>
    <property type="project" value="GOC"/>
</dbReference>
<name>A0A177AXP1_9BILA</name>
<evidence type="ECO:0000256" key="5">
    <source>
        <dbReference type="ARBA" id="ARBA00022927"/>
    </source>
</evidence>
<keyword evidence="6 9" id="KW-1133">Transmembrane helix</keyword>
<keyword evidence="8 9" id="KW-0472">Membrane</keyword>
<accession>A0A177AXP1</accession>
<evidence type="ECO:0000256" key="7">
    <source>
        <dbReference type="ARBA" id="ARBA00023034"/>
    </source>
</evidence>
<organism evidence="10 11">
    <name type="scientific">Intoshia linei</name>
    <dbReference type="NCBI Taxonomy" id="1819745"/>
    <lineage>
        <taxon>Eukaryota</taxon>
        <taxon>Metazoa</taxon>
        <taxon>Spiralia</taxon>
        <taxon>Lophotrochozoa</taxon>
        <taxon>Mesozoa</taxon>
        <taxon>Orthonectida</taxon>
        <taxon>Rhopaluridae</taxon>
        <taxon>Intoshia</taxon>
    </lineage>
</organism>
<dbReference type="Pfam" id="PF09801">
    <property type="entry name" value="SYS1"/>
    <property type="match status" value="1"/>
</dbReference>
<comment type="subcellular location">
    <subcellularLocation>
        <location evidence="1">Golgi apparatus membrane</location>
        <topology evidence="1">Multi-pass membrane protein</topology>
    </subcellularLocation>
</comment>
<evidence type="ECO:0000256" key="8">
    <source>
        <dbReference type="ARBA" id="ARBA00023136"/>
    </source>
</evidence>
<sequence>MLEETQNRSLLASTSSEFDDIVVNKKTENESKIKVEDSVGKFRKSNKNHFVTLFQLFTFTILLYCCYSTFLPIFCLLFHISTTKDYPLVFNLFNCQKYSWAKQNSCQIFTYLSTMTIFAPWVMLKIVRTSKMCVDFTVSFTVIHTVICCISSTSFGNLSFWITHIIAAIFCSIFSEILCRIQENKSINLSMYR</sequence>
<dbReference type="EMBL" id="LWCA01001010">
    <property type="protein sequence ID" value="OAF66181.1"/>
    <property type="molecule type" value="Genomic_DNA"/>
</dbReference>
<evidence type="ECO:0000313" key="10">
    <source>
        <dbReference type="EMBL" id="OAF66181.1"/>
    </source>
</evidence>
<evidence type="ECO:0000313" key="11">
    <source>
        <dbReference type="Proteomes" id="UP000078046"/>
    </source>
</evidence>
<comment type="similarity">
    <text evidence="2">Belongs to the SYS1 family.</text>
</comment>
<feature type="transmembrane region" description="Helical" evidence="9">
    <location>
        <begin position="161"/>
        <end position="181"/>
    </location>
</feature>
<keyword evidence="3" id="KW-0813">Transport</keyword>
<dbReference type="GO" id="GO:0005802">
    <property type="term" value="C:trans-Golgi network"/>
    <property type="evidence" value="ECO:0007669"/>
    <property type="project" value="TreeGrafter"/>
</dbReference>
<keyword evidence="5" id="KW-0653">Protein transport</keyword>
<dbReference type="InterPro" id="IPR019185">
    <property type="entry name" value="Integral_membrane_SYS1-rel"/>
</dbReference>
<protein>
    <recommendedName>
        <fullName evidence="12">Protein SYS1</fullName>
    </recommendedName>
</protein>
<dbReference type="OrthoDB" id="542931at2759"/>
<evidence type="ECO:0000256" key="2">
    <source>
        <dbReference type="ARBA" id="ARBA00008160"/>
    </source>
</evidence>
<feature type="transmembrane region" description="Helical" evidence="9">
    <location>
        <begin position="136"/>
        <end position="155"/>
    </location>
</feature>
<dbReference type="PANTHER" id="PTHR12952:SF0">
    <property type="entry name" value="PROTEIN SYS1 HOMOLOG"/>
    <property type="match status" value="1"/>
</dbReference>
<dbReference type="GO" id="GO:0043001">
    <property type="term" value="P:Golgi to plasma membrane protein transport"/>
    <property type="evidence" value="ECO:0007669"/>
    <property type="project" value="TreeGrafter"/>
</dbReference>
<keyword evidence="11" id="KW-1185">Reference proteome</keyword>
<dbReference type="GO" id="GO:0006895">
    <property type="term" value="P:Golgi to endosome transport"/>
    <property type="evidence" value="ECO:0007669"/>
    <property type="project" value="TreeGrafter"/>
</dbReference>
<dbReference type="PANTHER" id="PTHR12952">
    <property type="entry name" value="SYS1"/>
    <property type="match status" value="1"/>
</dbReference>